<dbReference type="InterPro" id="IPR013094">
    <property type="entry name" value="AB_hydrolase_3"/>
</dbReference>
<dbReference type="InterPro" id="IPR033140">
    <property type="entry name" value="Lipase_GDXG_put_SER_AS"/>
</dbReference>
<name>A0A835KEH8_9POAL</name>
<dbReference type="AlphaFoldDB" id="A0A835KEH8"/>
<comment type="caution">
    <text evidence="3">The sequence shown here is derived from an EMBL/GenBank/DDBJ whole genome shotgun (WGS) entry which is preliminary data.</text>
</comment>
<dbReference type="SUPFAM" id="SSF53474">
    <property type="entry name" value="alpha/beta-Hydrolases"/>
    <property type="match status" value="1"/>
</dbReference>
<dbReference type="Gene3D" id="3.40.50.1820">
    <property type="entry name" value="alpha/beta hydrolase"/>
    <property type="match status" value="1"/>
</dbReference>
<dbReference type="Proteomes" id="UP000636709">
    <property type="component" value="Unassembled WGS sequence"/>
</dbReference>
<dbReference type="InterPro" id="IPR050466">
    <property type="entry name" value="Carboxylest/Gibb_receptor"/>
</dbReference>
<accession>A0A835KEH8</accession>
<proteinExistence type="predicted"/>
<organism evidence="3 4">
    <name type="scientific">Digitaria exilis</name>
    <dbReference type="NCBI Taxonomy" id="1010633"/>
    <lineage>
        <taxon>Eukaryota</taxon>
        <taxon>Viridiplantae</taxon>
        <taxon>Streptophyta</taxon>
        <taxon>Embryophyta</taxon>
        <taxon>Tracheophyta</taxon>
        <taxon>Spermatophyta</taxon>
        <taxon>Magnoliopsida</taxon>
        <taxon>Liliopsida</taxon>
        <taxon>Poales</taxon>
        <taxon>Poaceae</taxon>
        <taxon>PACMAD clade</taxon>
        <taxon>Panicoideae</taxon>
        <taxon>Panicodae</taxon>
        <taxon>Paniceae</taxon>
        <taxon>Anthephorinae</taxon>
        <taxon>Digitaria</taxon>
    </lineage>
</organism>
<gene>
    <name evidence="3" type="ORF">HU200_021773</name>
</gene>
<protein>
    <recommendedName>
        <fullName evidence="2">Alpha/beta hydrolase fold-3 domain-containing protein</fullName>
    </recommendedName>
</protein>
<dbReference type="EMBL" id="JACEFO010001668">
    <property type="protein sequence ID" value="KAF8723257.1"/>
    <property type="molecule type" value="Genomic_DNA"/>
</dbReference>
<feature type="active site" evidence="1">
    <location>
        <position position="185"/>
    </location>
</feature>
<dbReference type="InterPro" id="IPR029058">
    <property type="entry name" value="AB_hydrolase_fold"/>
</dbReference>
<dbReference type="OrthoDB" id="408631at2759"/>
<evidence type="ECO:0000313" key="3">
    <source>
        <dbReference type="EMBL" id="KAF8723257.1"/>
    </source>
</evidence>
<dbReference type="PANTHER" id="PTHR23024:SF468">
    <property type="entry name" value="CARBOXYLESTERASE 2-RELATED"/>
    <property type="match status" value="1"/>
</dbReference>
<evidence type="ECO:0000256" key="1">
    <source>
        <dbReference type="PROSITE-ProRule" id="PRU10038"/>
    </source>
</evidence>
<feature type="domain" description="Alpha/beta hydrolase fold-3" evidence="2">
    <location>
        <begin position="77"/>
        <end position="311"/>
    </location>
</feature>
<keyword evidence="4" id="KW-1185">Reference proteome</keyword>
<sequence>MDPSSEVLLDLEFSCIYKDHHVDRIVGTETVPAGADAKTGVVSKDVVIGDDSDVYVRLYLPGGIRADDVDAPKLRVLVFFHGGGFITMSAAEPLYHSYINSLAAAAGVLVISVNYRLAPEHPFPIGYEQGLRQAALPFFTSSALVYCGWRCSADSFRALKWALAGEDPWLSQHGDLRRVFLAGDSAGGNIVHNVAMMAVADEGSGVASRIEGAVLLHAAFGGKERVAGESVETAWTMDTLWSVICPEATDGVDDPRVNPLSATAPSLRELPFQRLLVVEADGDFFWGRGKSYYEGVLASGWAGTVDWFETMGKHTFFLFDPSCPEAVALMDRLTAFFAGNRMRGG</sequence>
<evidence type="ECO:0000259" key="2">
    <source>
        <dbReference type="Pfam" id="PF07859"/>
    </source>
</evidence>
<dbReference type="Pfam" id="PF07859">
    <property type="entry name" value="Abhydrolase_3"/>
    <property type="match status" value="1"/>
</dbReference>
<dbReference type="PROSITE" id="PS01174">
    <property type="entry name" value="LIPASE_GDXG_SER"/>
    <property type="match status" value="1"/>
</dbReference>
<dbReference type="PANTHER" id="PTHR23024">
    <property type="entry name" value="ARYLACETAMIDE DEACETYLASE"/>
    <property type="match status" value="1"/>
</dbReference>
<evidence type="ECO:0000313" key="4">
    <source>
        <dbReference type="Proteomes" id="UP000636709"/>
    </source>
</evidence>
<dbReference type="GO" id="GO:0016787">
    <property type="term" value="F:hydrolase activity"/>
    <property type="evidence" value="ECO:0007669"/>
    <property type="project" value="InterPro"/>
</dbReference>
<reference evidence="3" key="1">
    <citation type="submission" date="2020-07" db="EMBL/GenBank/DDBJ databases">
        <title>Genome sequence and genetic diversity analysis of an under-domesticated orphan crop, white fonio (Digitaria exilis).</title>
        <authorList>
            <person name="Bennetzen J.L."/>
            <person name="Chen S."/>
            <person name="Ma X."/>
            <person name="Wang X."/>
            <person name="Yssel A.E.J."/>
            <person name="Chaluvadi S.R."/>
            <person name="Johnson M."/>
            <person name="Gangashetty P."/>
            <person name="Hamidou F."/>
            <person name="Sanogo M.D."/>
            <person name="Zwaenepoel A."/>
            <person name="Wallace J."/>
            <person name="Van De Peer Y."/>
            <person name="Van Deynze A."/>
        </authorList>
    </citation>
    <scope>NUCLEOTIDE SEQUENCE</scope>
    <source>
        <tissue evidence="3">Leaves</tissue>
    </source>
</reference>